<evidence type="ECO:0000256" key="1">
    <source>
        <dbReference type="SAM" id="MobiDB-lite"/>
    </source>
</evidence>
<dbReference type="PANTHER" id="PTHR23149">
    <property type="entry name" value="G PATCH DOMAIN CONTAINING PROTEIN"/>
    <property type="match status" value="1"/>
</dbReference>
<accession>A0A2C6LB20</accession>
<organism evidence="3 4">
    <name type="scientific">Cystoisospora suis</name>
    <dbReference type="NCBI Taxonomy" id="483139"/>
    <lineage>
        <taxon>Eukaryota</taxon>
        <taxon>Sar</taxon>
        <taxon>Alveolata</taxon>
        <taxon>Apicomplexa</taxon>
        <taxon>Conoidasida</taxon>
        <taxon>Coccidia</taxon>
        <taxon>Eucoccidiorida</taxon>
        <taxon>Eimeriorina</taxon>
        <taxon>Sarcocystidae</taxon>
        <taxon>Cystoisospora</taxon>
    </lineage>
</organism>
<feature type="region of interest" description="Disordered" evidence="1">
    <location>
        <begin position="137"/>
        <end position="167"/>
    </location>
</feature>
<sequence>MSKKFYDRMLKGTGVTSRPFHSAFAASIMKKFGWEEGKGLGRNEEGRTDCLQIRRREENIGLGHSDASETKTQDQWRNWWDGLYNSMAAKLKDSKMAECSDGSSSDSDEEDKAVKCKKVSETRKNITIVTSCQTITTKRHRDADISSEEGSTSADTPISQTDTSSSASFSCFSSHVLAEINDREKSFDEDKDREFDEEVGDRIVKKKDKKKKKRKSERELDETPDACDSSGNPDAVTGEPATQEKKSTKSKKKVDPQGGSKEAEEPGAEPCCSGVRDEPDDAARAEEVGEKKKKKKKRRREVTEDEIPEDGNEGQVDEKFSKQKKKKKNKESS</sequence>
<feature type="compositionally biased region" description="Basic residues" evidence="1">
    <location>
        <begin position="291"/>
        <end position="300"/>
    </location>
</feature>
<dbReference type="PANTHER" id="PTHR23149:SF34">
    <property type="entry name" value="CHROMOSOME UNDETERMINED SCAFFOLD_106, WHOLE GENOME SHOTGUN SEQUENCE"/>
    <property type="match status" value="1"/>
</dbReference>
<reference evidence="3 4" key="1">
    <citation type="journal article" date="2017" name="Int. J. Parasitol.">
        <title>The genome of the protozoan parasite Cystoisospora suis and a reverse vaccinology approach to identify vaccine candidates.</title>
        <authorList>
            <person name="Palmieri N."/>
            <person name="Shrestha A."/>
            <person name="Ruttkowski B."/>
            <person name="Beck T."/>
            <person name="Vogl C."/>
            <person name="Tomley F."/>
            <person name="Blake D.P."/>
            <person name="Joachim A."/>
        </authorList>
    </citation>
    <scope>NUCLEOTIDE SEQUENCE [LARGE SCALE GENOMIC DNA]</scope>
    <source>
        <strain evidence="3 4">Wien I</strain>
    </source>
</reference>
<feature type="compositionally biased region" description="Basic residues" evidence="1">
    <location>
        <begin position="204"/>
        <end position="215"/>
    </location>
</feature>
<dbReference type="RefSeq" id="XP_067925886.1">
    <property type="nucleotide sequence ID" value="XM_068062136.1"/>
</dbReference>
<feature type="compositionally biased region" description="Basic residues" evidence="1">
    <location>
        <begin position="322"/>
        <end position="333"/>
    </location>
</feature>
<gene>
    <name evidence="3" type="ORF">CSUI_001933</name>
</gene>
<evidence type="ECO:0000313" key="3">
    <source>
        <dbReference type="EMBL" id="PHJ24213.1"/>
    </source>
</evidence>
<feature type="region of interest" description="Disordered" evidence="1">
    <location>
        <begin position="181"/>
        <end position="333"/>
    </location>
</feature>
<protein>
    <submittedName>
        <fullName evidence="3">G-patch domain-containing protein</fullName>
    </submittedName>
</protein>
<feature type="domain" description="G-patch" evidence="2">
    <location>
        <begin position="21"/>
        <end position="67"/>
    </location>
</feature>
<feature type="compositionally biased region" description="Basic and acidic residues" evidence="1">
    <location>
        <begin position="275"/>
        <end position="290"/>
    </location>
</feature>
<feature type="compositionally biased region" description="Basic and acidic residues" evidence="1">
    <location>
        <begin position="181"/>
        <end position="194"/>
    </location>
</feature>
<dbReference type="InterPro" id="IPR050656">
    <property type="entry name" value="PINX1"/>
</dbReference>
<dbReference type="PROSITE" id="PS50174">
    <property type="entry name" value="G_PATCH"/>
    <property type="match status" value="1"/>
</dbReference>
<dbReference type="OrthoDB" id="29523at2759"/>
<dbReference type="Proteomes" id="UP000221165">
    <property type="component" value="Unassembled WGS sequence"/>
</dbReference>
<dbReference type="Pfam" id="PF01585">
    <property type="entry name" value="G-patch"/>
    <property type="match status" value="1"/>
</dbReference>
<dbReference type="GeneID" id="94425347"/>
<evidence type="ECO:0000259" key="2">
    <source>
        <dbReference type="PROSITE" id="PS50174"/>
    </source>
</evidence>
<evidence type="ECO:0000313" key="4">
    <source>
        <dbReference type="Proteomes" id="UP000221165"/>
    </source>
</evidence>
<dbReference type="InterPro" id="IPR000467">
    <property type="entry name" value="G_patch_dom"/>
</dbReference>
<keyword evidence="4" id="KW-1185">Reference proteome</keyword>
<name>A0A2C6LB20_9APIC</name>
<feature type="region of interest" description="Disordered" evidence="1">
    <location>
        <begin position="95"/>
        <end position="115"/>
    </location>
</feature>
<dbReference type="GO" id="GO:0003676">
    <property type="term" value="F:nucleic acid binding"/>
    <property type="evidence" value="ECO:0007669"/>
    <property type="project" value="InterPro"/>
</dbReference>
<feature type="compositionally biased region" description="Polar residues" evidence="1">
    <location>
        <begin position="148"/>
        <end position="163"/>
    </location>
</feature>
<feature type="compositionally biased region" description="Acidic residues" evidence="1">
    <location>
        <begin position="303"/>
        <end position="312"/>
    </location>
</feature>
<dbReference type="AlphaFoldDB" id="A0A2C6LB20"/>
<proteinExistence type="predicted"/>
<dbReference type="EMBL" id="MIGC01000800">
    <property type="protein sequence ID" value="PHJ24213.1"/>
    <property type="molecule type" value="Genomic_DNA"/>
</dbReference>
<comment type="caution">
    <text evidence="3">The sequence shown here is derived from an EMBL/GenBank/DDBJ whole genome shotgun (WGS) entry which is preliminary data.</text>
</comment>
<dbReference type="SMART" id="SM00443">
    <property type="entry name" value="G_patch"/>
    <property type="match status" value="1"/>
</dbReference>
<dbReference type="VEuPathDB" id="ToxoDB:CSUI_001933"/>